<evidence type="ECO:0000313" key="12">
    <source>
        <dbReference type="Proteomes" id="UP000830375"/>
    </source>
</evidence>
<evidence type="ECO:0000313" key="11">
    <source>
        <dbReference type="EMBL" id="KAI2663308.1"/>
    </source>
</evidence>
<dbReference type="PROSITE" id="PS50011">
    <property type="entry name" value="PROTEIN_KINASE_DOM"/>
    <property type="match status" value="1"/>
</dbReference>
<feature type="domain" description="Protein kinase" evidence="10">
    <location>
        <begin position="177"/>
        <end position="441"/>
    </location>
</feature>
<keyword evidence="5 11" id="KW-0418">Kinase</keyword>
<dbReference type="SMART" id="SM00220">
    <property type="entry name" value="S_TKc"/>
    <property type="match status" value="1"/>
</dbReference>
<evidence type="ECO:0000256" key="3">
    <source>
        <dbReference type="ARBA" id="ARBA00022679"/>
    </source>
</evidence>
<evidence type="ECO:0000256" key="7">
    <source>
        <dbReference type="PROSITE-ProRule" id="PRU10141"/>
    </source>
</evidence>
<evidence type="ECO:0000259" key="10">
    <source>
        <dbReference type="PROSITE" id="PS50011"/>
    </source>
</evidence>
<evidence type="ECO:0000256" key="2">
    <source>
        <dbReference type="ARBA" id="ARBA00022527"/>
    </source>
</evidence>
<dbReference type="PROSITE" id="PS00108">
    <property type="entry name" value="PROTEIN_KINASE_ST"/>
    <property type="match status" value="1"/>
</dbReference>
<keyword evidence="12" id="KW-1185">Reference proteome</keyword>
<dbReference type="InterPro" id="IPR000719">
    <property type="entry name" value="Prot_kinase_dom"/>
</dbReference>
<dbReference type="InterPro" id="IPR017441">
    <property type="entry name" value="Protein_kinase_ATP_BS"/>
</dbReference>
<dbReference type="Gene3D" id="1.10.510.10">
    <property type="entry name" value="Transferase(Phosphotransferase) domain 1"/>
    <property type="match status" value="1"/>
</dbReference>
<reference evidence="11 12" key="1">
    <citation type="submission" date="2022-01" db="EMBL/GenBank/DDBJ databases">
        <title>A high-quality chromosome-level genome assembly of rohu carp, Labeo rohita.</title>
        <authorList>
            <person name="Arick M.A. II"/>
            <person name="Hsu C.-Y."/>
            <person name="Magbanua Z."/>
            <person name="Pechanova O."/>
            <person name="Grover C."/>
            <person name="Miller E."/>
            <person name="Thrash A."/>
            <person name="Ezzel L."/>
            <person name="Alam S."/>
            <person name="Benzie J."/>
            <person name="Hamilton M."/>
            <person name="Karsi A."/>
            <person name="Lawrence M.L."/>
            <person name="Peterson D.G."/>
        </authorList>
    </citation>
    <scope>NUCLEOTIDE SEQUENCE [LARGE SCALE GENOMIC DNA]</scope>
    <source>
        <strain evidence="12">BAU-BD-2019</strain>
        <tissue evidence="11">Blood</tissue>
    </source>
</reference>
<dbReference type="GO" id="GO:0016301">
    <property type="term" value="F:kinase activity"/>
    <property type="evidence" value="ECO:0007669"/>
    <property type="project" value="UniProtKB-KW"/>
</dbReference>
<dbReference type="PROSITE" id="PS00107">
    <property type="entry name" value="PROTEIN_KINASE_ATP"/>
    <property type="match status" value="1"/>
</dbReference>
<proteinExistence type="inferred from homology"/>
<dbReference type="InterPro" id="IPR008271">
    <property type="entry name" value="Ser/Thr_kinase_AS"/>
</dbReference>
<feature type="binding site" evidence="7">
    <location>
        <position position="206"/>
    </location>
    <ligand>
        <name>ATP</name>
        <dbReference type="ChEBI" id="CHEBI:30616"/>
    </ligand>
</feature>
<dbReference type="Pfam" id="PF00069">
    <property type="entry name" value="Pkinase"/>
    <property type="match status" value="1"/>
</dbReference>
<comment type="caution">
    <text evidence="11">The sequence shown here is derived from an EMBL/GenBank/DDBJ whole genome shotgun (WGS) entry which is preliminary data.</text>
</comment>
<evidence type="ECO:0000256" key="6">
    <source>
        <dbReference type="ARBA" id="ARBA00022840"/>
    </source>
</evidence>
<dbReference type="Gene3D" id="3.30.200.20">
    <property type="entry name" value="Phosphorylase Kinase, domain 1"/>
    <property type="match status" value="1"/>
</dbReference>
<organism evidence="11 12">
    <name type="scientific">Labeo rohita</name>
    <name type="common">Indian major carp</name>
    <name type="synonym">Cyprinus rohita</name>
    <dbReference type="NCBI Taxonomy" id="84645"/>
    <lineage>
        <taxon>Eukaryota</taxon>
        <taxon>Metazoa</taxon>
        <taxon>Chordata</taxon>
        <taxon>Craniata</taxon>
        <taxon>Vertebrata</taxon>
        <taxon>Euteleostomi</taxon>
        <taxon>Actinopterygii</taxon>
        <taxon>Neopterygii</taxon>
        <taxon>Teleostei</taxon>
        <taxon>Ostariophysi</taxon>
        <taxon>Cypriniformes</taxon>
        <taxon>Cyprinidae</taxon>
        <taxon>Labeoninae</taxon>
        <taxon>Labeonini</taxon>
        <taxon>Labeo</taxon>
    </lineage>
</organism>
<evidence type="ECO:0000256" key="5">
    <source>
        <dbReference type="ARBA" id="ARBA00022777"/>
    </source>
</evidence>
<keyword evidence="3" id="KW-0808">Transferase</keyword>
<protein>
    <submittedName>
        <fullName evidence="11">Cyclin-dependent kinase 15</fullName>
    </submittedName>
</protein>
<keyword evidence="6 7" id="KW-0067">ATP-binding</keyword>
<feature type="region of interest" description="Disordered" evidence="9">
    <location>
        <begin position="1"/>
        <end position="24"/>
    </location>
</feature>
<evidence type="ECO:0000256" key="8">
    <source>
        <dbReference type="RuleBase" id="RU000304"/>
    </source>
</evidence>
<dbReference type="InterPro" id="IPR050108">
    <property type="entry name" value="CDK"/>
</dbReference>
<evidence type="ECO:0000256" key="9">
    <source>
        <dbReference type="SAM" id="MobiDB-lite"/>
    </source>
</evidence>
<dbReference type="InterPro" id="IPR011009">
    <property type="entry name" value="Kinase-like_dom_sf"/>
</dbReference>
<dbReference type="EMBL" id="JACTAM010000006">
    <property type="protein sequence ID" value="KAI2663308.1"/>
    <property type="molecule type" value="Genomic_DNA"/>
</dbReference>
<name>A0ABQ8MKC0_LABRO</name>
<comment type="similarity">
    <text evidence="1">Belongs to the protein kinase superfamily. CMGC Ser/Thr protein kinase family. CDC2/CDKX subfamily.</text>
</comment>
<sequence length="490" mass="56502">MGDGVIRPGLQTHTHTHTHTNTHTLSHASHMSYTAYLEIVRVSKSGEDLKMEDFLWRMRVWASLSLRRCCWCCGDKTNEVRREGKEEMFEMRVEEIKEVMKTEEKPSKTWSVSSLPVAELGELDGVEKPQPHWFHTLQVRRLRVQRGRSNSDPMGGKSFQQEFQWKTGLQFGNATSYLNLEKLGEGTYATVYKGISRINGHLVALKVIHMKTEEGIPFTAIREVLLHDIIHTRESLTFVFEYVQTDLAQYMIQHPGGLHSYNIRLFMFQLLRGLSYIHSRRILHRDLKPQNLLISYLGELKLADFGLARSKSIPCQTYSAEVVTLWYRPPDVLMGSTDYSTALDIWSSGSRPRRAGQVSVICPTINQVCAKSFFHLSVYCNLADVSAMREWFLPCKPQQFRDVWKRLAQLPYKTEDLAQQMLMMNPKDRISAQDALLHPYFNTLPPPLMHIRDTVSIFKVPGVRLETEARDIFSPSRRMKSPLAPLAKCW</sequence>
<dbReference type="SUPFAM" id="SSF56112">
    <property type="entry name" value="Protein kinase-like (PK-like)"/>
    <property type="match status" value="1"/>
</dbReference>
<evidence type="ECO:0000256" key="1">
    <source>
        <dbReference type="ARBA" id="ARBA00006485"/>
    </source>
</evidence>
<gene>
    <name evidence="11" type="ORF">H4Q32_011805</name>
</gene>
<keyword evidence="4 7" id="KW-0547">Nucleotide-binding</keyword>
<evidence type="ECO:0000256" key="4">
    <source>
        <dbReference type="ARBA" id="ARBA00022741"/>
    </source>
</evidence>
<dbReference type="Proteomes" id="UP000830375">
    <property type="component" value="Unassembled WGS sequence"/>
</dbReference>
<dbReference type="PANTHER" id="PTHR24056:SF159">
    <property type="entry name" value="CYCLIN-DEPENDENT KINASE 15"/>
    <property type="match status" value="1"/>
</dbReference>
<keyword evidence="2 8" id="KW-0723">Serine/threonine-protein kinase</keyword>
<dbReference type="PANTHER" id="PTHR24056">
    <property type="entry name" value="CELL DIVISION PROTEIN KINASE"/>
    <property type="match status" value="1"/>
</dbReference>
<accession>A0ABQ8MKC0</accession>